<proteinExistence type="predicted"/>
<dbReference type="InterPro" id="IPR050570">
    <property type="entry name" value="Cell_wall_metabolism_enzyme"/>
</dbReference>
<dbReference type="Gene3D" id="2.70.70.10">
    <property type="entry name" value="Glucose Permease (Domain IIA)"/>
    <property type="match status" value="1"/>
</dbReference>
<dbReference type="InterPro" id="IPR002477">
    <property type="entry name" value="Peptidoglycan-bd-like"/>
</dbReference>
<evidence type="ECO:0000259" key="2">
    <source>
        <dbReference type="Pfam" id="PF01471"/>
    </source>
</evidence>
<accession>A0A9E6XU60</accession>
<reference evidence="4" key="1">
    <citation type="journal article" date="2022" name="Int. J. Syst. Evol. Microbiol.">
        <title>Pseudomonas aegrilactucae sp. nov. and Pseudomonas morbosilactucae sp. nov., pathogens causing bacterial rot of lettuce in Japan.</title>
        <authorList>
            <person name="Sawada H."/>
            <person name="Fujikawa T."/>
            <person name="Satou M."/>
        </authorList>
    </citation>
    <scope>NUCLEOTIDE SEQUENCE</scope>
    <source>
        <strain evidence="4">0166_1</strain>
    </source>
</reference>
<gene>
    <name evidence="4" type="ORF">DSM104329_00614</name>
</gene>
<feature type="chain" id="PRO_5039175689" evidence="1">
    <location>
        <begin position="20"/>
        <end position="329"/>
    </location>
</feature>
<name>A0A9E6XU60_9ACTN</name>
<dbReference type="PANTHER" id="PTHR21666">
    <property type="entry name" value="PEPTIDASE-RELATED"/>
    <property type="match status" value="1"/>
</dbReference>
<feature type="domain" description="Peptidoglycan binding-like" evidence="2">
    <location>
        <begin position="97"/>
        <end position="150"/>
    </location>
</feature>
<dbReference type="GO" id="GO:0004222">
    <property type="term" value="F:metalloendopeptidase activity"/>
    <property type="evidence" value="ECO:0007669"/>
    <property type="project" value="TreeGrafter"/>
</dbReference>
<sequence>MGVAAACSVSAATPVAARAASANVAALQIALAGAGLSPGPVDGISGPQTQTALQRFQARRHLLVDGIAGAQTRRALGRRGRPALGHRPMRLGTRGWDVAALQFLLRVRGYGSGGLDGGFGPGTLAAVQRFQQAAGLTVDGIAGPSTLAALRRLQVTPTPTATASGPVRFLRPVSVAFTDGFGYPGGRRHTGLDYPLPYGAPVAATGVGVVAFAGWNSGGYGNLVVVRHRLGFETWYAHLSSITTSVGASVSGGTVIGHVGSTGHSTGPHLHFEVRQFGTPIDPVPYLLTASAARNVPVAGGAAAPCRPNADARQTQDTDPLVARIDRCP</sequence>
<feature type="domain" description="Peptidoglycan binding-like" evidence="2">
    <location>
        <begin position="22"/>
        <end position="76"/>
    </location>
</feature>
<evidence type="ECO:0000259" key="3">
    <source>
        <dbReference type="Pfam" id="PF01551"/>
    </source>
</evidence>
<dbReference type="InterPro" id="IPR016047">
    <property type="entry name" value="M23ase_b-sheet_dom"/>
</dbReference>
<dbReference type="SUPFAM" id="SSF47090">
    <property type="entry name" value="PGBD-like"/>
    <property type="match status" value="2"/>
</dbReference>
<organism evidence="4 5">
    <name type="scientific">Capillimicrobium parvum</name>
    <dbReference type="NCBI Taxonomy" id="2884022"/>
    <lineage>
        <taxon>Bacteria</taxon>
        <taxon>Bacillati</taxon>
        <taxon>Actinomycetota</taxon>
        <taxon>Thermoleophilia</taxon>
        <taxon>Solirubrobacterales</taxon>
        <taxon>Capillimicrobiaceae</taxon>
        <taxon>Capillimicrobium</taxon>
    </lineage>
</organism>
<dbReference type="InterPro" id="IPR036365">
    <property type="entry name" value="PGBD-like_sf"/>
</dbReference>
<dbReference type="PANTHER" id="PTHR21666:SF270">
    <property type="entry name" value="MUREIN HYDROLASE ACTIVATOR ENVC"/>
    <property type="match status" value="1"/>
</dbReference>
<dbReference type="Proteomes" id="UP001162834">
    <property type="component" value="Chromosome"/>
</dbReference>
<dbReference type="CDD" id="cd12797">
    <property type="entry name" value="M23_peptidase"/>
    <property type="match status" value="1"/>
</dbReference>
<keyword evidence="5" id="KW-1185">Reference proteome</keyword>
<dbReference type="AlphaFoldDB" id="A0A9E6XU60"/>
<dbReference type="SUPFAM" id="SSF51261">
    <property type="entry name" value="Duplicated hybrid motif"/>
    <property type="match status" value="1"/>
</dbReference>
<feature type="domain" description="M23ase beta-sheet core" evidence="3">
    <location>
        <begin position="188"/>
        <end position="283"/>
    </location>
</feature>
<dbReference type="InterPro" id="IPR036366">
    <property type="entry name" value="PGBDSf"/>
</dbReference>
<dbReference type="Pfam" id="PF01551">
    <property type="entry name" value="Peptidase_M23"/>
    <property type="match status" value="1"/>
</dbReference>
<evidence type="ECO:0000313" key="4">
    <source>
        <dbReference type="EMBL" id="UGS34240.1"/>
    </source>
</evidence>
<dbReference type="Gene3D" id="1.10.101.10">
    <property type="entry name" value="PGBD-like superfamily/PGBD"/>
    <property type="match status" value="2"/>
</dbReference>
<dbReference type="KEGG" id="sbae:DSM104329_00614"/>
<evidence type="ECO:0000256" key="1">
    <source>
        <dbReference type="SAM" id="SignalP"/>
    </source>
</evidence>
<feature type="signal peptide" evidence="1">
    <location>
        <begin position="1"/>
        <end position="19"/>
    </location>
</feature>
<protein>
    <submittedName>
        <fullName evidence="4">Uncharacterized protein</fullName>
    </submittedName>
</protein>
<dbReference type="EMBL" id="CP087164">
    <property type="protein sequence ID" value="UGS34240.1"/>
    <property type="molecule type" value="Genomic_DNA"/>
</dbReference>
<evidence type="ECO:0000313" key="5">
    <source>
        <dbReference type="Proteomes" id="UP001162834"/>
    </source>
</evidence>
<keyword evidence="1" id="KW-0732">Signal</keyword>
<dbReference type="InterPro" id="IPR011055">
    <property type="entry name" value="Dup_hybrid_motif"/>
</dbReference>
<dbReference type="Pfam" id="PF01471">
    <property type="entry name" value="PG_binding_1"/>
    <property type="match status" value="2"/>
</dbReference>